<evidence type="ECO:0000313" key="6">
    <source>
        <dbReference type="Proteomes" id="UP001162734"/>
    </source>
</evidence>
<dbReference type="PROSITE" id="PS51352">
    <property type="entry name" value="THIOREDOXIN_2"/>
    <property type="match status" value="1"/>
</dbReference>
<evidence type="ECO:0000256" key="1">
    <source>
        <dbReference type="ARBA" id="ARBA00010996"/>
    </source>
</evidence>
<keyword evidence="3" id="KW-0472">Membrane</keyword>
<sequence length="221" mass="24542">MTTAAAPAPPSSWEGRRAVKLTFAAVWLGVIGAALAPFAWNLRHEPPPRELPVLAQLPAFQLLDQDGKPFGTRELDGKVWLASFLYTRCETICPAITAKMRRVQDEIEPLGPRMRLVSISVDPDYDTPARLAVYAKEHGAAPGRWSFLTGPEQTVKDTVVNGLKVMMEKQQKEDGRLEGIFHGSHLVLVDGQGRIRGYYDTDDEFVVEHAVRDARLLVNRG</sequence>
<evidence type="ECO:0000256" key="2">
    <source>
        <dbReference type="ARBA" id="ARBA00023008"/>
    </source>
</evidence>
<evidence type="ECO:0000259" key="4">
    <source>
        <dbReference type="PROSITE" id="PS51352"/>
    </source>
</evidence>
<dbReference type="PANTHER" id="PTHR12151">
    <property type="entry name" value="ELECTRON TRANSPORT PROTIN SCO1/SENC FAMILY MEMBER"/>
    <property type="match status" value="1"/>
</dbReference>
<keyword evidence="3" id="KW-0812">Transmembrane</keyword>
<proteinExistence type="inferred from homology"/>
<protein>
    <submittedName>
        <fullName evidence="5">Lipoprotein</fullName>
    </submittedName>
</protein>
<dbReference type="InterPro" id="IPR013766">
    <property type="entry name" value="Thioredoxin_domain"/>
</dbReference>
<evidence type="ECO:0000256" key="3">
    <source>
        <dbReference type="SAM" id="Phobius"/>
    </source>
</evidence>
<dbReference type="EMBL" id="AP025592">
    <property type="protein sequence ID" value="BDG08471.1"/>
    <property type="molecule type" value="Genomic_DNA"/>
</dbReference>
<dbReference type="InterPro" id="IPR003782">
    <property type="entry name" value="SCO1/SenC"/>
</dbReference>
<dbReference type="Proteomes" id="UP001162734">
    <property type="component" value="Chromosome"/>
</dbReference>
<dbReference type="Pfam" id="PF02630">
    <property type="entry name" value="SCO1-SenC"/>
    <property type="match status" value="1"/>
</dbReference>
<dbReference type="SUPFAM" id="SSF52833">
    <property type="entry name" value="Thioredoxin-like"/>
    <property type="match status" value="1"/>
</dbReference>
<comment type="similarity">
    <text evidence="1">Belongs to the SCO1/2 family.</text>
</comment>
<evidence type="ECO:0000313" key="5">
    <source>
        <dbReference type="EMBL" id="BDG08471.1"/>
    </source>
</evidence>
<dbReference type="Gene3D" id="3.40.30.10">
    <property type="entry name" value="Glutaredoxin"/>
    <property type="match status" value="1"/>
</dbReference>
<feature type="domain" description="Thioredoxin" evidence="4">
    <location>
        <begin position="51"/>
        <end position="221"/>
    </location>
</feature>
<name>A0ABN6N5N0_9BACT</name>
<dbReference type="PANTHER" id="PTHR12151:SF25">
    <property type="entry name" value="LINALOOL DEHYDRATASE_ISOMERASE DOMAIN-CONTAINING PROTEIN"/>
    <property type="match status" value="1"/>
</dbReference>
<reference evidence="6" key="1">
    <citation type="journal article" date="2022" name="Int. J. Syst. Evol. Microbiol.">
        <title>Anaeromyxobacter oryzae sp. nov., Anaeromyxobacter diazotrophicus sp. nov. and Anaeromyxobacter paludicola sp. nov., isolated from paddy soils.</title>
        <authorList>
            <person name="Itoh H."/>
            <person name="Xu Z."/>
            <person name="Mise K."/>
            <person name="Masuda Y."/>
            <person name="Ushijima N."/>
            <person name="Hayakawa C."/>
            <person name="Shiratori Y."/>
            <person name="Senoo K."/>
        </authorList>
    </citation>
    <scope>NUCLEOTIDE SEQUENCE [LARGE SCALE GENOMIC DNA]</scope>
    <source>
        <strain evidence="6">Red630</strain>
    </source>
</reference>
<dbReference type="CDD" id="cd02968">
    <property type="entry name" value="SCO"/>
    <property type="match status" value="1"/>
</dbReference>
<accession>A0ABN6N5N0</accession>
<dbReference type="InterPro" id="IPR036249">
    <property type="entry name" value="Thioredoxin-like_sf"/>
</dbReference>
<keyword evidence="5" id="KW-0449">Lipoprotein</keyword>
<feature type="transmembrane region" description="Helical" evidence="3">
    <location>
        <begin position="21"/>
        <end position="40"/>
    </location>
</feature>
<keyword evidence="3" id="KW-1133">Transmembrane helix</keyword>
<gene>
    <name evidence="5" type="ORF">AMPC_15840</name>
</gene>
<keyword evidence="2" id="KW-0186">Copper</keyword>
<keyword evidence="6" id="KW-1185">Reference proteome</keyword>
<dbReference type="RefSeq" id="WP_248345647.1">
    <property type="nucleotide sequence ID" value="NZ_AP025592.1"/>
</dbReference>
<organism evidence="5 6">
    <name type="scientific">Anaeromyxobacter paludicola</name>
    <dbReference type="NCBI Taxonomy" id="2918171"/>
    <lineage>
        <taxon>Bacteria</taxon>
        <taxon>Pseudomonadati</taxon>
        <taxon>Myxococcota</taxon>
        <taxon>Myxococcia</taxon>
        <taxon>Myxococcales</taxon>
        <taxon>Cystobacterineae</taxon>
        <taxon>Anaeromyxobacteraceae</taxon>
        <taxon>Anaeromyxobacter</taxon>
    </lineage>
</organism>